<sequence>MKDQDAFEIDFFQLKPYYTGIDLLPRTVRIVEVVNFCLIMATGFAPASFTSLKIKDNGLGMGLVIPLGFHLQNTRGRNRSM</sequence>
<dbReference type="Proteomes" id="UP001157418">
    <property type="component" value="Unassembled WGS sequence"/>
</dbReference>
<proteinExistence type="predicted"/>
<keyword evidence="2" id="KW-1185">Reference proteome</keyword>
<evidence type="ECO:0000313" key="1">
    <source>
        <dbReference type="EMBL" id="CAH1419671.1"/>
    </source>
</evidence>
<reference evidence="1 2" key="1">
    <citation type="submission" date="2022-01" db="EMBL/GenBank/DDBJ databases">
        <authorList>
            <person name="Xiong W."/>
            <person name="Schranz E."/>
        </authorList>
    </citation>
    <scope>NUCLEOTIDE SEQUENCE [LARGE SCALE GENOMIC DNA]</scope>
</reference>
<evidence type="ECO:0000313" key="2">
    <source>
        <dbReference type="Proteomes" id="UP001157418"/>
    </source>
</evidence>
<protein>
    <submittedName>
        <fullName evidence="1">Uncharacterized protein</fullName>
    </submittedName>
</protein>
<accession>A0AAU9M2B8</accession>
<dbReference type="AlphaFoldDB" id="A0AAU9M2B8"/>
<comment type="caution">
    <text evidence="1">The sequence shown here is derived from an EMBL/GenBank/DDBJ whole genome shotgun (WGS) entry which is preliminary data.</text>
</comment>
<organism evidence="1 2">
    <name type="scientific">Lactuca virosa</name>
    <dbReference type="NCBI Taxonomy" id="75947"/>
    <lineage>
        <taxon>Eukaryota</taxon>
        <taxon>Viridiplantae</taxon>
        <taxon>Streptophyta</taxon>
        <taxon>Embryophyta</taxon>
        <taxon>Tracheophyta</taxon>
        <taxon>Spermatophyta</taxon>
        <taxon>Magnoliopsida</taxon>
        <taxon>eudicotyledons</taxon>
        <taxon>Gunneridae</taxon>
        <taxon>Pentapetalae</taxon>
        <taxon>asterids</taxon>
        <taxon>campanulids</taxon>
        <taxon>Asterales</taxon>
        <taxon>Asteraceae</taxon>
        <taxon>Cichorioideae</taxon>
        <taxon>Cichorieae</taxon>
        <taxon>Lactucinae</taxon>
        <taxon>Lactuca</taxon>
    </lineage>
</organism>
<gene>
    <name evidence="1" type="ORF">LVIROSA_LOCUS7185</name>
</gene>
<name>A0AAU9M2B8_9ASTR</name>
<dbReference type="EMBL" id="CAKMRJ010000466">
    <property type="protein sequence ID" value="CAH1419671.1"/>
    <property type="molecule type" value="Genomic_DNA"/>
</dbReference>